<gene>
    <name evidence="1" type="ORF">BcabD6B2_10240</name>
</gene>
<protein>
    <submittedName>
        <fullName evidence="1">Variant erythrocyte surface antigen-1 family protein</fullName>
    </submittedName>
</protein>
<dbReference type="Proteomes" id="UP001497744">
    <property type="component" value="Unassembled WGS sequence"/>
</dbReference>
<dbReference type="GeneID" id="94193072"/>
<dbReference type="EMBL" id="BPLF01000001">
    <property type="protein sequence ID" value="GIX61589.1"/>
    <property type="molecule type" value="Genomic_DNA"/>
</dbReference>
<comment type="caution">
    <text evidence="1">The sequence shown here is derived from an EMBL/GenBank/DDBJ whole genome shotgun (WGS) entry which is preliminary data.</text>
</comment>
<dbReference type="AlphaFoldDB" id="A0AAV4LSL8"/>
<name>A0AAV4LSL8_BABCB</name>
<evidence type="ECO:0000313" key="2">
    <source>
        <dbReference type="Proteomes" id="UP001497744"/>
    </source>
</evidence>
<organism evidence="1 2">
    <name type="scientific">Babesia caballi</name>
    <dbReference type="NCBI Taxonomy" id="5871"/>
    <lineage>
        <taxon>Eukaryota</taxon>
        <taxon>Sar</taxon>
        <taxon>Alveolata</taxon>
        <taxon>Apicomplexa</taxon>
        <taxon>Aconoidasida</taxon>
        <taxon>Piroplasmida</taxon>
        <taxon>Babesiidae</taxon>
        <taxon>Babesia</taxon>
    </lineage>
</organism>
<accession>A0AAV4LSL8</accession>
<reference evidence="1 2" key="1">
    <citation type="submission" date="2021-06" db="EMBL/GenBank/DDBJ databases">
        <title>Genome sequence of Babesia caballi.</title>
        <authorList>
            <person name="Yamagishi J."/>
            <person name="Kidaka T."/>
            <person name="Ochi A."/>
        </authorList>
    </citation>
    <scope>NUCLEOTIDE SEQUENCE [LARGE SCALE GENOMIC DNA]</scope>
    <source>
        <strain evidence="1">USDA-D6B2</strain>
    </source>
</reference>
<proteinExistence type="predicted"/>
<keyword evidence="2" id="KW-1185">Reference proteome</keyword>
<evidence type="ECO:0000313" key="1">
    <source>
        <dbReference type="EMBL" id="GIX61589.1"/>
    </source>
</evidence>
<dbReference type="RefSeq" id="XP_067713660.1">
    <property type="nucleotide sequence ID" value="XM_067857559.1"/>
</dbReference>
<sequence length="614" mass="67401">MDPISPVSCGPCFTQWARIRFRSRTPGFSRSAIPDLRSVLRRGFFLRQAGVALLLCAVGGTSSRIWALRSLVPPFLTIVEELQSCNPVWDLPYVPCWNCKLIVTPVIAALTDTVKELFESVQGSDSKLGQELEKVTEALYGSGTGLIGKLGEGLQQFIGYEDKGGVVQIQNGNKSITVGKITGGGILPANIAKYQVCNAVLNFVIRFLEGLCGIKGVVDTNKPDVLKVIGTLRKCVGTGHVPTGFKELVQKIEEKVKEGFDSKIKQRVSGPDGKLNTVFTALKGIIEMFQHEHGTQEVSSDSQNVTSYIDAVNTKLLDDGSTNFMDLNDSLKTLFSNDAIKPSSSQLDDSKPLNAGNLTGYIKYVTTYADKVKSDIGNIKSQDKFKNYANAAVFTAVRDAATAFVAEIKEPIKYTSYYHDADWSNVSSQDQTKCAKIFLGCLPLYYQALTYIYWGCHENGGGWKDQTLAHGAMRSYFDSQGFLPLYVDKNKRGAHIADSALKGFSELQQGMSEATPPSPFTYSTFTKELLGIVKSGQPTKLSSTCPLSALFYGASCYFQCQQITNAKSAVHAPKTIREMLYFLAALQFSPQYDAFDGYVTEYFKAVTGNQSRWK</sequence>